<evidence type="ECO:0000313" key="3">
    <source>
        <dbReference type="Proteomes" id="UP000027135"/>
    </source>
</evidence>
<keyword evidence="1" id="KW-0732">Signal</keyword>
<gene>
    <name evidence="2" type="ORF">L798_09501</name>
</gene>
<dbReference type="InParanoid" id="A0A067R1F3"/>
<organism evidence="2 3">
    <name type="scientific">Zootermopsis nevadensis</name>
    <name type="common">Dampwood termite</name>
    <dbReference type="NCBI Taxonomy" id="136037"/>
    <lineage>
        <taxon>Eukaryota</taxon>
        <taxon>Metazoa</taxon>
        <taxon>Ecdysozoa</taxon>
        <taxon>Arthropoda</taxon>
        <taxon>Hexapoda</taxon>
        <taxon>Insecta</taxon>
        <taxon>Pterygota</taxon>
        <taxon>Neoptera</taxon>
        <taxon>Polyneoptera</taxon>
        <taxon>Dictyoptera</taxon>
        <taxon>Blattodea</taxon>
        <taxon>Blattoidea</taxon>
        <taxon>Termitoidae</taxon>
        <taxon>Termopsidae</taxon>
        <taxon>Zootermopsis</taxon>
    </lineage>
</organism>
<evidence type="ECO:0000313" key="2">
    <source>
        <dbReference type="EMBL" id="KDR16641.1"/>
    </source>
</evidence>
<dbReference type="eggNOG" id="ENOG502TKX5">
    <property type="taxonomic scope" value="Eukaryota"/>
</dbReference>
<dbReference type="EMBL" id="KK852781">
    <property type="protein sequence ID" value="KDR16641.1"/>
    <property type="molecule type" value="Genomic_DNA"/>
</dbReference>
<dbReference type="Proteomes" id="UP000027135">
    <property type="component" value="Unassembled WGS sequence"/>
</dbReference>
<sequence length="130" mass="12960">MNKCLQVVFFCLVAVSVAYARPGLLGYPYGPILPQPVADTPEVAAAKASHFAAYNAAAAAAAAAPDLEALGIPVPLYPGYAAYGAPGAYIGPLAGVPTIINGVPADTPEVALAKAAHFAAHAQANAAIYG</sequence>
<reference evidence="2 3" key="1">
    <citation type="journal article" date="2014" name="Nat. Commun.">
        <title>Molecular traces of alternative social organization in a termite genome.</title>
        <authorList>
            <person name="Terrapon N."/>
            <person name="Li C."/>
            <person name="Robertson H.M."/>
            <person name="Ji L."/>
            <person name="Meng X."/>
            <person name="Booth W."/>
            <person name="Chen Z."/>
            <person name="Childers C.P."/>
            <person name="Glastad K.M."/>
            <person name="Gokhale K."/>
            <person name="Gowin J."/>
            <person name="Gronenberg W."/>
            <person name="Hermansen R.A."/>
            <person name="Hu H."/>
            <person name="Hunt B.G."/>
            <person name="Huylmans A.K."/>
            <person name="Khalil S.M."/>
            <person name="Mitchell R.D."/>
            <person name="Munoz-Torres M.C."/>
            <person name="Mustard J.A."/>
            <person name="Pan H."/>
            <person name="Reese J.T."/>
            <person name="Scharf M.E."/>
            <person name="Sun F."/>
            <person name="Vogel H."/>
            <person name="Xiao J."/>
            <person name="Yang W."/>
            <person name="Yang Z."/>
            <person name="Yang Z."/>
            <person name="Zhou J."/>
            <person name="Zhu J."/>
            <person name="Brent C.S."/>
            <person name="Elsik C.G."/>
            <person name="Goodisman M.A."/>
            <person name="Liberles D.A."/>
            <person name="Roe R.M."/>
            <person name="Vargo E.L."/>
            <person name="Vilcinskas A."/>
            <person name="Wang J."/>
            <person name="Bornberg-Bauer E."/>
            <person name="Korb J."/>
            <person name="Zhang G."/>
            <person name="Liebig J."/>
        </authorList>
    </citation>
    <scope>NUCLEOTIDE SEQUENCE [LARGE SCALE GENOMIC DNA]</scope>
    <source>
        <tissue evidence="2">Whole organism</tissue>
    </source>
</reference>
<accession>A0A067R1F3</accession>
<proteinExistence type="predicted"/>
<name>A0A067R1F3_ZOONE</name>
<protein>
    <submittedName>
        <fullName evidence="2">Cuticle protein 2</fullName>
    </submittedName>
</protein>
<dbReference type="STRING" id="136037.A0A067R1F3"/>
<dbReference type="OMA" id="ASAHYWH"/>
<dbReference type="AlphaFoldDB" id="A0A067R1F3"/>
<feature type="chain" id="PRO_5001644592" evidence="1">
    <location>
        <begin position="21"/>
        <end position="130"/>
    </location>
</feature>
<feature type="signal peptide" evidence="1">
    <location>
        <begin position="1"/>
        <end position="20"/>
    </location>
</feature>
<evidence type="ECO:0000256" key="1">
    <source>
        <dbReference type="SAM" id="SignalP"/>
    </source>
</evidence>
<keyword evidence="3" id="KW-1185">Reference proteome</keyword>